<comment type="caution">
    <text evidence="3">The sequence shown here is derived from an EMBL/GenBank/DDBJ whole genome shotgun (WGS) entry which is preliminary data.</text>
</comment>
<evidence type="ECO:0000313" key="4">
    <source>
        <dbReference type="Proteomes" id="UP001530315"/>
    </source>
</evidence>
<feature type="compositionally biased region" description="Polar residues" evidence="1">
    <location>
        <begin position="663"/>
        <end position="676"/>
    </location>
</feature>
<feature type="compositionally biased region" description="Polar residues" evidence="1">
    <location>
        <begin position="733"/>
        <end position="756"/>
    </location>
</feature>
<feature type="region of interest" description="Disordered" evidence="1">
    <location>
        <begin position="227"/>
        <end position="277"/>
    </location>
</feature>
<gene>
    <name evidence="3" type="ORF">ACHAW5_002806</name>
</gene>
<feature type="compositionally biased region" description="Basic and acidic residues" evidence="1">
    <location>
        <begin position="551"/>
        <end position="584"/>
    </location>
</feature>
<feature type="region of interest" description="Disordered" evidence="1">
    <location>
        <begin position="549"/>
        <end position="676"/>
    </location>
</feature>
<dbReference type="EMBL" id="JALLAZ020000414">
    <property type="protein sequence ID" value="KAL3795610.1"/>
    <property type="molecule type" value="Genomic_DNA"/>
</dbReference>
<accession>A0ABD3Q663</accession>
<dbReference type="PROSITE" id="PS50020">
    <property type="entry name" value="WW_DOMAIN_2"/>
    <property type="match status" value="1"/>
</dbReference>
<name>A0ABD3Q663_9STRA</name>
<organism evidence="3 4">
    <name type="scientific">Stephanodiscus triporus</name>
    <dbReference type="NCBI Taxonomy" id="2934178"/>
    <lineage>
        <taxon>Eukaryota</taxon>
        <taxon>Sar</taxon>
        <taxon>Stramenopiles</taxon>
        <taxon>Ochrophyta</taxon>
        <taxon>Bacillariophyta</taxon>
        <taxon>Coscinodiscophyceae</taxon>
        <taxon>Thalassiosirophycidae</taxon>
        <taxon>Stephanodiscales</taxon>
        <taxon>Stephanodiscaceae</taxon>
        <taxon>Stephanodiscus</taxon>
    </lineage>
</organism>
<sequence>MFSNQKSGTRGSDGEGGTARRVIASILNTSGLVCGSLKDTIEDKLTDNEIDMKWVESEIYKLGLKMEKPREHILNYADKACRGGAEPTSPDFPVPGVMGGNSSDDNSLEDTVTASLENKTRASTVDFDDDTTLASEALTAETPPKKFSRFAQVVVDEKKRENEKKMREKAAADAMAAQRAAGGGVVVIGLCLSRKNSILGHPDTVTRQTAFDFNELQDRDYEYVSSTDDSGWLAGGGERGDPYVSGVENQSEHTGSPLSSKSDNSDTKKVRSNGAGHKIAAPDRVHIPIIQINAANSAVIDEIVAALASGEIFIPEVSVLPETLSVNSTSPPDLVVRFECEKNDDTPPEEWPNWGLEFLHNQLFDFFSPMGARWSKRPFQITLARKVRWMTVKHMNKYFARSEQVINSWREKGPQYLQPPYSDDSSRGVILEEITKPHGIYLIQNGVPTNYFAPNFQPPYTTKLRRSLIRNVINKSWDAQHRDWLSKPVPSLRGPVQLLSSVMGCSNPSHTSPVEDKAIAHNLGAFHMRPDFDLVVDSRDMSRLPELLEQAEVHSKRNNDEKNTGARPNEKQHRKDSLCSRLEDEGQELDMKPTASTTSIPSDEPQSRPRLDPSGTLEETMTDASCTDTNNGEHSEKLWCEFSPDKSSQDDAEKISSRGRTLPSGSSKDVSFSNCSVTENELERKLHRERHRRPPTTEMLTVDASFNTDKFAKTKVQTKRREMRDRRQDENVEQNTPTSRTPSNVRRSYSPQMSPSCESMAYSLDSNPLQLHHTFAYTNINDGGASVMTSGTENQSLISYVTRSTMVHSRYQEDNGENSRTHNGEGDDISLSLLESRSSVLPDDDELFAIGWAKALDANTGIYYYFTLDRTTTVWENPLATSP</sequence>
<dbReference type="InterPro" id="IPR001202">
    <property type="entry name" value="WW_dom"/>
</dbReference>
<feature type="compositionally biased region" description="Basic and acidic residues" evidence="1">
    <location>
        <begin position="719"/>
        <end position="730"/>
    </location>
</feature>
<feature type="region of interest" description="Disordered" evidence="1">
    <location>
        <begin position="714"/>
        <end position="756"/>
    </location>
</feature>
<evidence type="ECO:0000313" key="3">
    <source>
        <dbReference type="EMBL" id="KAL3795610.1"/>
    </source>
</evidence>
<proteinExistence type="predicted"/>
<feature type="domain" description="WW" evidence="2">
    <location>
        <begin position="851"/>
        <end position="880"/>
    </location>
</feature>
<evidence type="ECO:0000259" key="2">
    <source>
        <dbReference type="PROSITE" id="PS50020"/>
    </source>
</evidence>
<feature type="compositionally biased region" description="Polar residues" evidence="1">
    <location>
        <begin position="247"/>
        <end position="262"/>
    </location>
</feature>
<keyword evidence="4" id="KW-1185">Reference proteome</keyword>
<dbReference type="Proteomes" id="UP001530315">
    <property type="component" value="Unassembled WGS sequence"/>
</dbReference>
<feature type="compositionally biased region" description="Polar residues" evidence="1">
    <location>
        <begin position="617"/>
        <end position="630"/>
    </location>
</feature>
<evidence type="ECO:0000256" key="1">
    <source>
        <dbReference type="SAM" id="MobiDB-lite"/>
    </source>
</evidence>
<protein>
    <recommendedName>
        <fullName evidence="2">WW domain-containing protein</fullName>
    </recommendedName>
</protein>
<dbReference type="AlphaFoldDB" id="A0ABD3Q663"/>
<reference evidence="3 4" key="1">
    <citation type="submission" date="2024-10" db="EMBL/GenBank/DDBJ databases">
        <title>Updated reference genomes for cyclostephanoid diatoms.</title>
        <authorList>
            <person name="Roberts W.R."/>
            <person name="Alverson A.J."/>
        </authorList>
    </citation>
    <scope>NUCLEOTIDE SEQUENCE [LARGE SCALE GENOMIC DNA]</scope>
    <source>
        <strain evidence="3 4">AJA276-08</strain>
    </source>
</reference>
<feature type="compositionally biased region" description="Basic and acidic residues" evidence="1">
    <location>
        <begin position="631"/>
        <end position="656"/>
    </location>
</feature>